<dbReference type="PROSITE" id="PS00409">
    <property type="entry name" value="PROKAR_NTER_METHYL"/>
    <property type="match status" value="1"/>
</dbReference>
<name>A0A5C7EPB9_9PROT</name>
<accession>A0A5C7EPB9</accession>
<keyword evidence="2" id="KW-0812">Transmembrane</keyword>
<proteinExistence type="predicted"/>
<dbReference type="OrthoDB" id="8759523at2"/>
<reference evidence="3 4" key="1">
    <citation type="submission" date="2019-08" db="EMBL/GenBank/DDBJ databases">
        <title>Pelomicrobium methylotrophicum gen. nov., sp. nov. a moderately thermophilic, facultatively anaerobic, lithoautotrophic and methylotrophic bacterium isolated from a terrestrial mud volcano.</title>
        <authorList>
            <person name="Slobodkina G.B."/>
            <person name="Merkel A.Y."/>
            <person name="Slobodkin A.I."/>
        </authorList>
    </citation>
    <scope>NUCLEOTIDE SEQUENCE [LARGE SCALE GENOMIC DNA]</scope>
    <source>
        <strain evidence="3 4">SM250</strain>
    </source>
</reference>
<keyword evidence="2" id="KW-0472">Membrane</keyword>
<dbReference type="InterPro" id="IPR012902">
    <property type="entry name" value="N_methyl_site"/>
</dbReference>
<protein>
    <submittedName>
        <fullName evidence="3">Type II secretion system protein</fullName>
    </submittedName>
</protein>
<gene>
    <name evidence="3" type="ORF">FR698_01050</name>
</gene>
<evidence type="ECO:0000256" key="1">
    <source>
        <dbReference type="SAM" id="MobiDB-lite"/>
    </source>
</evidence>
<keyword evidence="4" id="KW-1185">Reference proteome</keyword>
<dbReference type="InParanoid" id="A0A5C7EPB9"/>
<dbReference type="AlphaFoldDB" id="A0A5C7EPB9"/>
<feature type="compositionally biased region" description="Polar residues" evidence="1">
    <location>
        <begin position="79"/>
        <end position="88"/>
    </location>
</feature>
<dbReference type="RefSeq" id="WP_147798310.1">
    <property type="nucleotide sequence ID" value="NZ_VPFL01000001.1"/>
</dbReference>
<comment type="caution">
    <text evidence="3">The sequence shown here is derived from an EMBL/GenBank/DDBJ whole genome shotgun (WGS) entry which is preliminary data.</text>
</comment>
<dbReference type="Proteomes" id="UP000321201">
    <property type="component" value="Unassembled WGS sequence"/>
</dbReference>
<feature type="transmembrane region" description="Helical" evidence="2">
    <location>
        <begin position="12"/>
        <end position="36"/>
    </location>
</feature>
<organism evidence="3 4">
    <name type="scientific">Pelomicrobium methylotrophicum</name>
    <dbReference type="NCBI Taxonomy" id="2602750"/>
    <lineage>
        <taxon>Bacteria</taxon>
        <taxon>Pseudomonadati</taxon>
        <taxon>Pseudomonadota</taxon>
        <taxon>Hydrogenophilia</taxon>
        <taxon>Hydrogenophilia incertae sedis</taxon>
        <taxon>Pelomicrobium</taxon>
    </lineage>
</organism>
<keyword evidence="2" id="KW-1133">Transmembrane helix</keyword>
<sequence length="190" mass="19614">MRRRPPPSAGRGLTLVELLVFIVVVGVGVAGILSVLHFTARHSSDPLVEKQALAIAESLLEEVLLMPFTYCDPDDPNAPTATGPSDCTTPEALGPEPGESRYSATSPFDNVNDYHGFDTATATPAGICDLAGNCFPELSAYRAVVAVTPEGVGGVPTGAGLRVTVTVTGPAGTSVTVDGYRTRHSPVAVP</sequence>
<evidence type="ECO:0000313" key="4">
    <source>
        <dbReference type="Proteomes" id="UP000321201"/>
    </source>
</evidence>
<evidence type="ECO:0000256" key="2">
    <source>
        <dbReference type="SAM" id="Phobius"/>
    </source>
</evidence>
<evidence type="ECO:0000313" key="3">
    <source>
        <dbReference type="EMBL" id="TXF13725.1"/>
    </source>
</evidence>
<feature type="region of interest" description="Disordered" evidence="1">
    <location>
        <begin position="75"/>
        <end position="101"/>
    </location>
</feature>
<dbReference type="EMBL" id="VPFL01000001">
    <property type="protein sequence ID" value="TXF13725.1"/>
    <property type="molecule type" value="Genomic_DNA"/>
</dbReference>